<dbReference type="AlphaFoldDB" id="A0AAD5VS66"/>
<dbReference type="PANTHER" id="PTHR13947:SF37">
    <property type="entry name" value="LD18367P"/>
    <property type="match status" value="1"/>
</dbReference>
<evidence type="ECO:0000259" key="3">
    <source>
        <dbReference type="PROSITE" id="PS51186"/>
    </source>
</evidence>
<dbReference type="CDD" id="cd04301">
    <property type="entry name" value="NAT_SF"/>
    <property type="match status" value="1"/>
</dbReference>
<keyword evidence="2" id="KW-1133">Transmembrane helix</keyword>
<evidence type="ECO:0000256" key="1">
    <source>
        <dbReference type="ARBA" id="ARBA00022679"/>
    </source>
</evidence>
<dbReference type="PANTHER" id="PTHR13947">
    <property type="entry name" value="GNAT FAMILY N-ACETYLTRANSFERASE"/>
    <property type="match status" value="1"/>
</dbReference>
<dbReference type="Gene3D" id="3.40.630.30">
    <property type="match status" value="1"/>
</dbReference>
<dbReference type="Proteomes" id="UP001213000">
    <property type="component" value="Unassembled WGS sequence"/>
</dbReference>
<dbReference type="InterPro" id="IPR016181">
    <property type="entry name" value="Acyl_CoA_acyltransferase"/>
</dbReference>
<feature type="domain" description="N-acetyltransferase" evidence="3">
    <location>
        <begin position="104"/>
        <end position="258"/>
    </location>
</feature>
<organism evidence="4 5">
    <name type="scientific">Leucocoprinus birnbaumii</name>
    <dbReference type="NCBI Taxonomy" id="56174"/>
    <lineage>
        <taxon>Eukaryota</taxon>
        <taxon>Fungi</taxon>
        <taxon>Dikarya</taxon>
        <taxon>Basidiomycota</taxon>
        <taxon>Agaricomycotina</taxon>
        <taxon>Agaricomycetes</taxon>
        <taxon>Agaricomycetidae</taxon>
        <taxon>Agaricales</taxon>
        <taxon>Agaricineae</taxon>
        <taxon>Agaricaceae</taxon>
        <taxon>Leucocoprinus</taxon>
    </lineage>
</organism>
<keyword evidence="2" id="KW-0472">Membrane</keyword>
<dbReference type="EMBL" id="JANIEX010000354">
    <property type="protein sequence ID" value="KAJ3568300.1"/>
    <property type="molecule type" value="Genomic_DNA"/>
</dbReference>
<reference evidence="4" key="1">
    <citation type="submission" date="2022-07" db="EMBL/GenBank/DDBJ databases">
        <title>Genome Sequence of Leucocoprinus birnbaumii.</title>
        <authorList>
            <person name="Buettner E."/>
        </authorList>
    </citation>
    <scope>NUCLEOTIDE SEQUENCE</scope>
    <source>
        <strain evidence="4">VT141</strain>
    </source>
</reference>
<sequence>MSPRQYSNSEMSEFDYHLRLYHNTDNSAVQDLYLNAMMWHPQAPLRPFLKLVATTTTAKVLYAISALGLAMWTCYYPVLGRVISLTGCAAVLLQLGLAFRMISSVVKQNLNDDLLDVSRHYRLVSASGDEANAQQEGRLETSGPRAFWVVEATHKVTGRKELAGCAGLDFIEKYGKPEGELRRMVVSGHHTRRGVAAMVIKAAIVHAKAHNLPSIYLSTSSLQGPAIKLYEKHGWVVEERREMPAFETRACIVSLLFSD</sequence>
<dbReference type="InterPro" id="IPR050769">
    <property type="entry name" value="NAT_camello-type"/>
</dbReference>
<evidence type="ECO:0000313" key="4">
    <source>
        <dbReference type="EMBL" id="KAJ3568300.1"/>
    </source>
</evidence>
<gene>
    <name evidence="4" type="ORF">NP233_g5800</name>
</gene>
<evidence type="ECO:0000313" key="5">
    <source>
        <dbReference type="Proteomes" id="UP001213000"/>
    </source>
</evidence>
<dbReference type="SUPFAM" id="SSF55729">
    <property type="entry name" value="Acyl-CoA N-acyltransferases (Nat)"/>
    <property type="match status" value="1"/>
</dbReference>
<dbReference type="InterPro" id="IPR000182">
    <property type="entry name" value="GNAT_dom"/>
</dbReference>
<feature type="transmembrane region" description="Helical" evidence="2">
    <location>
        <begin position="48"/>
        <end position="72"/>
    </location>
</feature>
<keyword evidence="2" id="KW-0812">Transmembrane</keyword>
<keyword evidence="5" id="KW-1185">Reference proteome</keyword>
<proteinExistence type="predicted"/>
<dbReference type="GO" id="GO:0008080">
    <property type="term" value="F:N-acetyltransferase activity"/>
    <property type="evidence" value="ECO:0007669"/>
    <property type="project" value="InterPro"/>
</dbReference>
<dbReference type="PROSITE" id="PS51186">
    <property type="entry name" value="GNAT"/>
    <property type="match status" value="1"/>
</dbReference>
<keyword evidence="1" id="KW-0808">Transferase</keyword>
<name>A0AAD5VS66_9AGAR</name>
<accession>A0AAD5VS66</accession>
<comment type="caution">
    <text evidence="4">The sequence shown here is derived from an EMBL/GenBank/DDBJ whole genome shotgun (WGS) entry which is preliminary data.</text>
</comment>
<evidence type="ECO:0000256" key="2">
    <source>
        <dbReference type="SAM" id="Phobius"/>
    </source>
</evidence>
<protein>
    <recommendedName>
        <fullName evidence="3">N-acetyltransferase domain-containing protein</fullName>
    </recommendedName>
</protein>
<dbReference type="Pfam" id="PF00583">
    <property type="entry name" value="Acetyltransf_1"/>
    <property type="match status" value="1"/>
</dbReference>